<evidence type="ECO:0000313" key="9">
    <source>
        <dbReference type="Proteomes" id="UP000325690"/>
    </source>
</evidence>
<keyword evidence="1" id="KW-0001">2Fe-2S</keyword>
<sequence length="111" mass="11890">MPDADTWIPVATLDDLWEGEVIEVAVEDRPILLAHLPGGEIRAYDGLCPHAGFPLVDGEVTDGVLTCPAHSWEFDLESGAGVNPSTCTLNRHQVRLDGDRIAISLSQGESA</sequence>
<keyword evidence="9" id="KW-1185">Reference proteome</keyword>
<dbReference type="Gene3D" id="2.102.10.10">
    <property type="entry name" value="Rieske [2Fe-2S] iron-sulphur domain"/>
    <property type="match status" value="1"/>
</dbReference>
<dbReference type="Pfam" id="PF00355">
    <property type="entry name" value="Rieske"/>
    <property type="match status" value="1"/>
</dbReference>
<protein>
    <submittedName>
        <fullName evidence="8">(2Fe-2S)-binding protein</fullName>
    </submittedName>
</protein>
<evidence type="ECO:0000256" key="2">
    <source>
        <dbReference type="ARBA" id="ARBA00022723"/>
    </source>
</evidence>
<proteinExistence type="inferred from homology"/>
<dbReference type="InterPro" id="IPR036922">
    <property type="entry name" value="Rieske_2Fe-2S_sf"/>
</dbReference>
<dbReference type="GO" id="GO:0016705">
    <property type="term" value="F:oxidoreductase activity, acting on paired donors, with incorporation or reduction of molecular oxygen"/>
    <property type="evidence" value="ECO:0007669"/>
    <property type="project" value="UniProtKB-ARBA"/>
</dbReference>
<dbReference type="GO" id="GO:0004497">
    <property type="term" value="F:monooxygenase activity"/>
    <property type="evidence" value="ECO:0007669"/>
    <property type="project" value="UniProtKB-ARBA"/>
</dbReference>
<evidence type="ECO:0000256" key="3">
    <source>
        <dbReference type="ARBA" id="ARBA00023004"/>
    </source>
</evidence>
<organism evidence="8 9">
    <name type="scientific">Mycolicibacterium phlei DSM 43239 = CCUG 21000</name>
    <dbReference type="NCBI Taxonomy" id="1226750"/>
    <lineage>
        <taxon>Bacteria</taxon>
        <taxon>Bacillati</taxon>
        <taxon>Actinomycetota</taxon>
        <taxon>Actinomycetes</taxon>
        <taxon>Mycobacteriales</taxon>
        <taxon>Mycobacteriaceae</taxon>
        <taxon>Mycolicibacterium</taxon>
    </lineage>
</organism>
<dbReference type="RefSeq" id="WP_003887127.1">
    <property type="nucleotide sequence ID" value="NZ_ANBO01000001.1"/>
</dbReference>
<feature type="domain" description="Rieske" evidence="7">
    <location>
        <begin position="8"/>
        <end position="103"/>
    </location>
</feature>
<dbReference type="AlphaFoldDB" id="A0A5N5VCY8"/>
<dbReference type="GeneID" id="74304774"/>
<dbReference type="Proteomes" id="UP000325690">
    <property type="component" value="Unassembled WGS sequence"/>
</dbReference>
<dbReference type="PROSITE" id="PS51296">
    <property type="entry name" value="RIESKE"/>
    <property type="match status" value="1"/>
</dbReference>
<evidence type="ECO:0000256" key="1">
    <source>
        <dbReference type="ARBA" id="ARBA00022714"/>
    </source>
</evidence>
<comment type="similarity">
    <text evidence="6">Belongs to the bacterial ring-hydroxylating dioxygenase ferredoxin component family.</text>
</comment>
<keyword evidence="4" id="KW-0411">Iron-sulfur</keyword>
<evidence type="ECO:0000256" key="5">
    <source>
        <dbReference type="ARBA" id="ARBA00034078"/>
    </source>
</evidence>
<gene>
    <name evidence="8" type="ORF">MPHL21000_01965</name>
</gene>
<keyword evidence="3" id="KW-0408">Iron</keyword>
<reference evidence="8 9" key="1">
    <citation type="submission" date="2012-10" db="EMBL/GenBank/DDBJ databases">
        <title>The draft sequence of the Mycobacterium pheli genome.</title>
        <authorList>
            <person name="Pettersson B.M.F."/>
            <person name="Das S."/>
            <person name="Dasgupta S."/>
            <person name="Bhattacharya A."/>
            <person name="Kirsebom L.A."/>
        </authorList>
    </citation>
    <scope>NUCLEOTIDE SEQUENCE [LARGE SCALE GENOMIC DNA]</scope>
    <source>
        <strain evidence="8 9">CCUG 21000</strain>
    </source>
</reference>
<evidence type="ECO:0000256" key="4">
    <source>
        <dbReference type="ARBA" id="ARBA00023014"/>
    </source>
</evidence>
<dbReference type="PANTHER" id="PTHR21496">
    <property type="entry name" value="FERREDOXIN-RELATED"/>
    <property type="match status" value="1"/>
</dbReference>
<dbReference type="PANTHER" id="PTHR21496:SF0">
    <property type="entry name" value="RIESKE DOMAIN-CONTAINING PROTEIN"/>
    <property type="match status" value="1"/>
</dbReference>
<accession>A0A5N5VCY8</accession>
<name>A0A5N5VCY8_MYCPH</name>
<comment type="cofactor">
    <cofactor evidence="5">
        <name>[2Fe-2S] cluster</name>
        <dbReference type="ChEBI" id="CHEBI:190135"/>
    </cofactor>
</comment>
<dbReference type="SUPFAM" id="SSF50022">
    <property type="entry name" value="ISP domain"/>
    <property type="match status" value="1"/>
</dbReference>
<dbReference type="InterPro" id="IPR017941">
    <property type="entry name" value="Rieske_2Fe-2S"/>
</dbReference>
<evidence type="ECO:0000313" key="8">
    <source>
        <dbReference type="EMBL" id="KAB7759814.1"/>
    </source>
</evidence>
<comment type="caution">
    <text evidence="8">The sequence shown here is derived from an EMBL/GenBank/DDBJ whole genome shotgun (WGS) entry which is preliminary data.</text>
</comment>
<dbReference type="GO" id="GO:0046872">
    <property type="term" value="F:metal ion binding"/>
    <property type="evidence" value="ECO:0007669"/>
    <property type="project" value="UniProtKB-KW"/>
</dbReference>
<keyword evidence="2" id="KW-0479">Metal-binding</keyword>
<dbReference type="GO" id="GO:0051537">
    <property type="term" value="F:2 iron, 2 sulfur cluster binding"/>
    <property type="evidence" value="ECO:0007669"/>
    <property type="project" value="UniProtKB-KW"/>
</dbReference>
<dbReference type="EMBL" id="ANBP01000001">
    <property type="protein sequence ID" value="KAB7759814.1"/>
    <property type="molecule type" value="Genomic_DNA"/>
</dbReference>
<evidence type="ECO:0000256" key="6">
    <source>
        <dbReference type="ARBA" id="ARBA00038001"/>
    </source>
</evidence>
<evidence type="ECO:0000259" key="7">
    <source>
        <dbReference type="PROSITE" id="PS51296"/>
    </source>
</evidence>